<evidence type="ECO:0000256" key="5">
    <source>
        <dbReference type="ARBA" id="ARBA00023242"/>
    </source>
</evidence>
<reference evidence="10 12" key="2">
    <citation type="journal article" date="2019" name="Genome Biol. Evol.">
        <title>Insights into the evolution of the New World diploid cottons (Gossypium, subgenus Houzingenia) based on genome sequencing.</title>
        <authorList>
            <person name="Grover C.E."/>
            <person name="Arick M.A. 2nd"/>
            <person name="Thrash A."/>
            <person name="Conover J.L."/>
            <person name="Sanders W.S."/>
            <person name="Peterson D.G."/>
            <person name="Frelichowski J.E."/>
            <person name="Scheffler J.A."/>
            <person name="Scheffler B.E."/>
            <person name="Wendel J.F."/>
        </authorList>
    </citation>
    <scope>NUCLEOTIDE SEQUENCE [LARGE SCALE GENOMIC DNA]</scope>
    <source>
        <strain evidence="10">8</strain>
        <tissue evidence="10">Leaf</tissue>
    </source>
</reference>
<feature type="region of interest" description="Disordered" evidence="7">
    <location>
        <begin position="1"/>
        <end position="38"/>
    </location>
</feature>
<dbReference type="eggNOG" id="ENOG502RXWM">
    <property type="taxonomic scope" value="Eukaryota"/>
</dbReference>
<keyword evidence="11" id="KW-1185">Reference proteome</keyword>
<organism evidence="9 11">
    <name type="scientific">Gossypium raimondii</name>
    <name type="common">Peruvian cotton</name>
    <name type="synonym">Gossypium klotzschianum subsp. raimondii</name>
    <dbReference type="NCBI Taxonomy" id="29730"/>
    <lineage>
        <taxon>Eukaryota</taxon>
        <taxon>Viridiplantae</taxon>
        <taxon>Streptophyta</taxon>
        <taxon>Embryophyta</taxon>
        <taxon>Tracheophyta</taxon>
        <taxon>Spermatophyta</taxon>
        <taxon>Magnoliopsida</taxon>
        <taxon>eudicotyledons</taxon>
        <taxon>Gunneridae</taxon>
        <taxon>Pentapetalae</taxon>
        <taxon>rosids</taxon>
        <taxon>malvids</taxon>
        <taxon>Malvales</taxon>
        <taxon>Malvaceae</taxon>
        <taxon>Malvoideae</taxon>
        <taxon>Gossypium</taxon>
    </lineage>
</organism>
<dbReference type="InterPro" id="IPR013087">
    <property type="entry name" value="Znf_C2H2_type"/>
</dbReference>
<evidence type="ECO:0000256" key="1">
    <source>
        <dbReference type="ARBA" id="ARBA00004123"/>
    </source>
</evidence>
<dbReference type="PROSITE" id="PS00028">
    <property type="entry name" value="ZINC_FINGER_C2H2_1"/>
    <property type="match status" value="1"/>
</dbReference>
<keyword evidence="3 6" id="KW-0863">Zinc-finger</keyword>
<gene>
    <name evidence="9" type="ORF">B456_009G060900</name>
    <name evidence="10" type="ORF">Gorai_011215</name>
</gene>
<dbReference type="SUPFAM" id="SSF57667">
    <property type="entry name" value="beta-beta-alpha zinc fingers"/>
    <property type="match status" value="1"/>
</dbReference>
<evidence type="ECO:0000259" key="8">
    <source>
        <dbReference type="PROSITE" id="PS50157"/>
    </source>
</evidence>
<evidence type="ECO:0000256" key="7">
    <source>
        <dbReference type="SAM" id="MobiDB-lite"/>
    </source>
</evidence>
<feature type="region of interest" description="Disordered" evidence="7">
    <location>
        <begin position="91"/>
        <end position="111"/>
    </location>
</feature>
<dbReference type="KEGG" id="gra:105765878"/>
<evidence type="ECO:0000313" key="11">
    <source>
        <dbReference type="Proteomes" id="UP000032304"/>
    </source>
</evidence>
<dbReference type="PANTHER" id="PTHR47287:SF17">
    <property type="entry name" value="C2H2 AND C2HC ZINC FINGERS SUPERFAMILY PROTEIN"/>
    <property type="match status" value="1"/>
</dbReference>
<keyword evidence="5" id="KW-0539">Nucleus</keyword>
<dbReference type="Gramene" id="KJB55062">
    <property type="protein sequence ID" value="KJB55062"/>
    <property type="gene ID" value="B456_009G060900"/>
</dbReference>
<evidence type="ECO:0000313" key="10">
    <source>
        <dbReference type="EMBL" id="MBA0594306.1"/>
    </source>
</evidence>
<dbReference type="OrthoDB" id="1933825at2759"/>
<dbReference type="OMA" id="IHKPNSH"/>
<keyword evidence="4" id="KW-0862">Zinc</keyword>
<accession>A0A0D2QA46</accession>
<comment type="subcellular location">
    <subcellularLocation>
        <location evidence="1">Nucleus</location>
    </subcellularLocation>
</comment>
<dbReference type="GO" id="GO:0009788">
    <property type="term" value="P:negative regulation of abscisic acid-activated signaling pathway"/>
    <property type="evidence" value="ECO:0007669"/>
    <property type="project" value="InterPro"/>
</dbReference>
<dbReference type="PANTHER" id="PTHR47287">
    <property type="entry name" value="C2H2 AND C2HC ZINC FINGERS SUPERFAMILY PROTEIN"/>
    <property type="match status" value="1"/>
</dbReference>
<evidence type="ECO:0000256" key="3">
    <source>
        <dbReference type="ARBA" id="ARBA00022771"/>
    </source>
</evidence>
<reference evidence="10" key="3">
    <citation type="submission" date="2020-04" db="EMBL/GenBank/DDBJ databases">
        <authorList>
            <person name="Grover C.E."/>
            <person name="Arick M.A. II"/>
            <person name="Thrash A."/>
            <person name="Conover J.L."/>
            <person name="Sanders W.S."/>
            <person name="Peterson D.G."/>
            <person name="Scheffler J.A."/>
            <person name="Scheffler B.E."/>
            <person name="Wendel J.F."/>
        </authorList>
    </citation>
    <scope>NUCLEOTIDE SEQUENCE</scope>
    <source>
        <strain evidence="10">8</strain>
        <tissue evidence="10">Leaf</tissue>
    </source>
</reference>
<dbReference type="EMBL" id="CM001748">
    <property type="protein sequence ID" value="KJB55062.1"/>
    <property type="molecule type" value="Genomic_DNA"/>
</dbReference>
<dbReference type="Proteomes" id="UP000032304">
    <property type="component" value="Chromosome 9"/>
</dbReference>
<dbReference type="STRING" id="29730.A0A0D2QA46"/>
<dbReference type="EMBL" id="JABEZZ010000009">
    <property type="protein sequence ID" value="MBA0594306.1"/>
    <property type="molecule type" value="Genomic_DNA"/>
</dbReference>
<dbReference type="Proteomes" id="UP000593578">
    <property type="component" value="Unassembled WGS sequence"/>
</dbReference>
<dbReference type="AlphaFoldDB" id="A0A0D2QA46"/>
<proteinExistence type="predicted"/>
<dbReference type="Gene3D" id="3.30.160.60">
    <property type="entry name" value="Classic Zinc Finger"/>
    <property type="match status" value="1"/>
</dbReference>
<feature type="compositionally biased region" description="Polar residues" evidence="7">
    <location>
        <begin position="29"/>
        <end position="38"/>
    </location>
</feature>
<keyword evidence="2" id="KW-0479">Metal-binding</keyword>
<dbReference type="InterPro" id="IPR036236">
    <property type="entry name" value="Znf_C2H2_sf"/>
</dbReference>
<dbReference type="InterPro" id="IPR044246">
    <property type="entry name" value="ZFP3-like"/>
</dbReference>
<evidence type="ECO:0000313" key="12">
    <source>
        <dbReference type="Proteomes" id="UP000593578"/>
    </source>
</evidence>
<protein>
    <recommendedName>
        <fullName evidence="8">C2H2-type domain-containing protein</fullName>
    </recommendedName>
</protein>
<reference evidence="9 11" key="1">
    <citation type="journal article" date="2012" name="Nature">
        <title>Repeated polyploidization of Gossypium genomes and the evolution of spinnable cotton fibres.</title>
        <authorList>
            <person name="Paterson A.H."/>
            <person name="Wendel J.F."/>
            <person name="Gundlach H."/>
            <person name="Guo H."/>
            <person name="Jenkins J."/>
            <person name="Jin D."/>
            <person name="Llewellyn D."/>
            <person name="Showmaker K.C."/>
            <person name="Shu S."/>
            <person name="Udall J."/>
            <person name="Yoo M.J."/>
            <person name="Byers R."/>
            <person name="Chen W."/>
            <person name="Doron-Faigenboim A."/>
            <person name="Duke M.V."/>
            <person name="Gong L."/>
            <person name="Grimwood J."/>
            <person name="Grover C."/>
            <person name="Grupp K."/>
            <person name="Hu G."/>
            <person name="Lee T.H."/>
            <person name="Li J."/>
            <person name="Lin L."/>
            <person name="Liu T."/>
            <person name="Marler B.S."/>
            <person name="Page J.T."/>
            <person name="Roberts A.W."/>
            <person name="Romanel E."/>
            <person name="Sanders W.S."/>
            <person name="Szadkowski E."/>
            <person name="Tan X."/>
            <person name="Tang H."/>
            <person name="Xu C."/>
            <person name="Wang J."/>
            <person name="Wang Z."/>
            <person name="Zhang D."/>
            <person name="Zhang L."/>
            <person name="Ashrafi H."/>
            <person name="Bedon F."/>
            <person name="Bowers J.E."/>
            <person name="Brubaker C.L."/>
            <person name="Chee P.W."/>
            <person name="Das S."/>
            <person name="Gingle A.R."/>
            <person name="Haigler C.H."/>
            <person name="Harker D."/>
            <person name="Hoffmann L.V."/>
            <person name="Hovav R."/>
            <person name="Jones D.C."/>
            <person name="Lemke C."/>
            <person name="Mansoor S."/>
            <person name="ur Rahman M."/>
            <person name="Rainville L.N."/>
            <person name="Rambani A."/>
            <person name="Reddy U.K."/>
            <person name="Rong J.K."/>
            <person name="Saranga Y."/>
            <person name="Scheffler B.E."/>
            <person name="Scheffler J.A."/>
            <person name="Stelly D.M."/>
            <person name="Triplett B.A."/>
            <person name="Van Deynze A."/>
            <person name="Vaslin M.F."/>
            <person name="Waghmare V.N."/>
            <person name="Walford S.A."/>
            <person name="Wright R.J."/>
            <person name="Zaki E.A."/>
            <person name="Zhang T."/>
            <person name="Dennis E.S."/>
            <person name="Mayer K.F."/>
            <person name="Peterson D.G."/>
            <person name="Rokhsar D.S."/>
            <person name="Wang X."/>
            <person name="Schmutz J."/>
        </authorList>
    </citation>
    <scope>NUCLEOTIDE SEQUENCE [LARGE SCALE GENOMIC DNA]</scope>
</reference>
<evidence type="ECO:0000256" key="6">
    <source>
        <dbReference type="PROSITE-ProRule" id="PRU00042"/>
    </source>
</evidence>
<sequence>MLSTKTFHRLPNNIAERVVDTPPMESLSKKPSASETTSCVLSIPEASNEVIKDGEQEAAKPSLQLDLKLTTSECDDMGGFNKELNLIDSFNTAGSSDSTAPEPETPQATDGEQRVFSCTYCQRKFYSSQALGGHQNAHKRERTLVKRGQRMGWGGPQATALGHPYFYHNHHSSLASLPLHGSYNRSLGIQVHSMIHKPSSHISSTGFGNAYGHHSWSRPPIDQQPAIGKLSMENHHATGAGPSGRANVGKFSITRMMMGSPADEVTSNYWWSAGASMKPKKEEMQKVDLSLKL</sequence>
<evidence type="ECO:0000256" key="4">
    <source>
        <dbReference type="ARBA" id="ARBA00022833"/>
    </source>
</evidence>
<dbReference type="GO" id="GO:0005634">
    <property type="term" value="C:nucleus"/>
    <property type="evidence" value="ECO:0007669"/>
    <property type="project" value="UniProtKB-SubCell"/>
</dbReference>
<evidence type="ECO:0000256" key="2">
    <source>
        <dbReference type="ARBA" id="ARBA00022723"/>
    </source>
</evidence>
<dbReference type="GO" id="GO:0008270">
    <property type="term" value="F:zinc ion binding"/>
    <property type="evidence" value="ECO:0007669"/>
    <property type="project" value="UniProtKB-KW"/>
</dbReference>
<feature type="domain" description="C2H2-type" evidence="8">
    <location>
        <begin position="116"/>
        <end position="143"/>
    </location>
</feature>
<dbReference type="PROSITE" id="PS50157">
    <property type="entry name" value="ZINC_FINGER_C2H2_2"/>
    <property type="match status" value="1"/>
</dbReference>
<name>A0A0D2QA46_GOSRA</name>
<evidence type="ECO:0000313" key="9">
    <source>
        <dbReference type="EMBL" id="KJB55062.1"/>
    </source>
</evidence>